<feature type="transmembrane region" description="Helical" evidence="6">
    <location>
        <begin position="52"/>
        <end position="74"/>
    </location>
</feature>
<keyword evidence="9" id="KW-1185">Reference proteome</keyword>
<gene>
    <name evidence="8" type="ORF">QWJ41_20240</name>
</gene>
<organism evidence="8 9">
    <name type="scientific">Nocardioides cremeus</name>
    <dbReference type="NCBI Taxonomy" id="3058044"/>
    <lineage>
        <taxon>Bacteria</taxon>
        <taxon>Bacillati</taxon>
        <taxon>Actinomycetota</taxon>
        <taxon>Actinomycetes</taxon>
        <taxon>Propionibacteriales</taxon>
        <taxon>Nocardioidaceae</taxon>
        <taxon>Nocardioides</taxon>
    </lineage>
</organism>
<evidence type="ECO:0000256" key="3">
    <source>
        <dbReference type="ARBA" id="ARBA00022692"/>
    </source>
</evidence>
<sequence>MSHPSSQPSATSVETASWARRFLALAVDWAACMLAVRLFTPVYGPDADPASGFIVLGVFVLESALFTALLGGSFGKIVTRLRVVRPHGDPRPPGLLQALARQLLVALVIPPLVFRPDGRGLHDIAAGTSTVTVQTFRRLAGR</sequence>
<evidence type="ECO:0000259" key="7">
    <source>
        <dbReference type="Pfam" id="PF06271"/>
    </source>
</evidence>
<evidence type="ECO:0000256" key="6">
    <source>
        <dbReference type="SAM" id="Phobius"/>
    </source>
</evidence>
<reference evidence="8" key="1">
    <citation type="submission" date="2023-06" db="EMBL/GenBank/DDBJ databases">
        <title>Genome sequence of Nocardioides sp. SOB44.</title>
        <authorList>
            <person name="Zhang G."/>
        </authorList>
    </citation>
    <scope>NUCLEOTIDE SEQUENCE</scope>
    <source>
        <strain evidence="8">SOB44</strain>
    </source>
</reference>
<dbReference type="EMBL" id="JAULSC010000040">
    <property type="protein sequence ID" value="MDO3398065.1"/>
    <property type="molecule type" value="Genomic_DNA"/>
</dbReference>
<keyword evidence="3 6" id="KW-0812">Transmembrane</keyword>
<dbReference type="Pfam" id="PF06271">
    <property type="entry name" value="RDD"/>
    <property type="match status" value="1"/>
</dbReference>
<dbReference type="PANTHER" id="PTHR36115:SF6">
    <property type="entry name" value="PROLINE-RICH ANTIGEN HOMOLOG"/>
    <property type="match status" value="1"/>
</dbReference>
<dbReference type="PANTHER" id="PTHR36115">
    <property type="entry name" value="PROLINE-RICH ANTIGEN HOMOLOG-RELATED"/>
    <property type="match status" value="1"/>
</dbReference>
<feature type="domain" description="RDD" evidence="7">
    <location>
        <begin position="15"/>
        <end position="127"/>
    </location>
</feature>
<dbReference type="InterPro" id="IPR051791">
    <property type="entry name" value="Pra-immunoreactive"/>
</dbReference>
<evidence type="ECO:0000256" key="5">
    <source>
        <dbReference type="ARBA" id="ARBA00023136"/>
    </source>
</evidence>
<dbReference type="RefSeq" id="WP_302710278.1">
    <property type="nucleotide sequence ID" value="NZ_JAULSC010000040.1"/>
</dbReference>
<dbReference type="Proteomes" id="UP001168363">
    <property type="component" value="Unassembled WGS sequence"/>
</dbReference>
<evidence type="ECO:0000313" key="9">
    <source>
        <dbReference type="Proteomes" id="UP001168363"/>
    </source>
</evidence>
<feature type="transmembrane region" description="Helical" evidence="6">
    <location>
        <begin position="21"/>
        <end position="40"/>
    </location>
</feature>
<keyword evidence="4 6" id="KW-1133">Transmembrane helix</keyword>
<evidence type="ECO:0000256" key="1">
    <source>
        <dbReference type="ARBA" id="ARBA00004651"/>
    </source>
</evidence>
<evidence type="ECO:0000256" key="2">
    <source>
        <dbReference type="ARBA" id="ARBA00022475"/>
    </source>
</evidence>
<protein>
    <submittedName>
        <fullName evidence="8">RDD family protein</fullName>
    </submittedName>
</protein>
<keyword evidence="2" id="KW-1003">Cell membrane</keyword>
<dbReference type="InterPro" id="IPR010432">
    <property type="entry name" value="RDD"/>
</dbReference>
<name>A0ABT8TVT1_9ACTN</name>
<proteinExistence type="predicted"/>
<evidence type="ECO:0000313" key="8">
    <source>
        <dbReference type="EMBL" id="MDO3398065.1"/>
    </source>
</evidence>
<accession>A0ABT8TVT1</accession>
<keyword evidence="5 6" id="KW-0472">Membrane</keyword>
<comment type="subcellular location">
    <subcellularLocation>
        <location evidence="1">Cell membrane</location>
        <topology evidence="1">Multi-pass membrane protein</topology>
    </subcellularLocation>
</comment>
<evidence type="ECO:0000256" key="4">
    <source>
        <dbReference type="ARBA" id="ARBA00022989"/>
    </source>
</evidence>
<comment type="caution">
    <text evidence="8">The sequence shown here is derived from an EMBL/GenBank/DDBJ whole genome shotgun (WGS) entry which is preliminary data.</text>
</comment>